<keyword evidence="1" id="KW-0004">4Fe-4S</keyword>
<gene>
    <name evidence="6" type="ORF">Pan181_34400</name>
</gene>
<dbReference type="Gene3D" id="3.50.50.60">
    <property type="entry name" value="FAD/NAD(P)-binding domain"/>
    <property type="match status" value="1"/>
</dbReference>
<evidence type="ECO:0000256" key="3">
    <source>
        <dbReference type="ARBA" id="ARBA00023002"/>
    </source>
</evidence>
<dbReference type="EMBL" id="CP036278">
    <property type="protein sequence ID" value="QDU57226.1"/>
    <property type="molecule type" value="Genomic_DNA"/>
</dbReference>
<sequence>MLLRDDNAHRDLHSIDIEADLVVVGGGLAGCCCAITAAREGLQVALVQDRPVLGGNASSEVRLWTLGATSHMGNNNRWAREGGVIDEILVENTYRNPEGNAVLLDSLILEKVTAEPKLRLLLNTSVYDLHKEQDNTISAVVAFCSQNSTRYTLRSRLFCDASGDGIVGFLSGAAFRIGAEARSEFGEQLAPLKEHRELLGHSLYFYTRDTGQPIQYVAPSFALEDITQIPRYKSFNSSHQGCQLWWIELGGSRDTVHESEEIKWDLWKIVYGVWNHIKNSGQFPEAETLTLEWVGLIPGKRESRRFEGDYMLTQQDIVEQRPHNDAVSYGGWAIDLHPVDSIFSKQSPCTQWHSKGVYGIPYRCMYSRNIANLFLAGRVISSSHIAFGSTRVMATCAHNAQAVGMAAVLCHKHQLQPRDVGSADHIHELQQALVAKGQFIPQVAGVHPDDLARRATVTTSSEFQLTEFPPSGETVPLTDSLALMVPVRAGRCPQITMQVAIPCDCELQVQLRTCSRLASFTPDTLVEQKQVALNTGPASHLNIKRSSASTYATNGPYPSATSAMETSTVPQTHRWHQVAIDFEHHFTDDGYAFVCFMANPDVTIQLSNHRVSGLLTLTQRGDRKVARGAVQSPPADSGIDTFEFWLPERRPGGKNIAARFSPPVSGFQGVNLVNGWSRPTTAPNCWTAALSDPAPVVELQWDEIQSIQRIALSFDTDFDHAMETVLMGHPERIMPLCVQRYRVWEMHGELLCEKHDNHQTRNEITFDKPIRTDRLRVEIDHPSPHVPASLFSISCYAE</sequence>
<evidence type="ECO:0000313" key="7">
    <source>
        <dbReference type="Proteomes" id="UP000315750"/>
    </source>
</evidence>
<accession>A0A518AR94</accession>
<evidence type="ECO:0000256" key="2">
    <source>
        <dbReference type="ARBA" id="ARBA00022723"/>
    </source>
</evidence>
<evidence type="ECO:0000256" key="5">
    <source>
        <dbReference type="ARBA" id="ARBA00023014"/>
    </source>
</evidence>
<keyword evidence="5" id="KW-0411">Iron-sulfur</keyword>
<dbReference type="InterPro" id="IPR036188">
    <property type="entry name" value="FAD/NAD-bd_sf"/>
</dbReference>
<dbReference type="GO" id="GO:0051539">
    <property type="term" value="F:4 iron, 4 sulfur cluster binding"/>
    <property type="evidence" value="ECO:0007669"/>
    <property type="project" value="UniProtKB-KW"/>
</dbReference>
<proteinExistence type="predicted"/>
<dbReference type="GO" id="GO:0016491">
    <property type="term" value="F:oxidoreductase activity"/>
    <property type="evidence" value="ECO:0007669"/>
    <property type="project" value="UniProtKB-KW"/>
</dbReference>
<evidence type="ECO:0000256" key="4">
    <source>
        <dbReference type="ARBA" id="ARBA00023004"/>
    </source>
</evidence>
<evidence type="ECO:0000313" key="6">
    <source>
        <dbReference type="EMBL" id="QDU57226.1"/>
    </source>
</evidence>
<evidence type="ECO:0000256" key="1">
    <source>
        <dbReference type="ARBA" id="ARBA00022485"/>
    </source>
</evidence>
<keyword evidence="3" id="KW-0560">Oxidoreductase</keyword>
<keyword evidence="4" id="KW-0408">Iron</keyword>
<name>A0A518AR94_9BACT</name>
<dbReference type="OrthoDB" id="9780658at2"/>
<protein>
    <submittedName>
        <fullName evidence="6">Putative FAD-binding dehydrogenase</fullName>
    </submittedName>
</protein>
<organism evidence="6 7">
    <name type="scientific">Aeoliella mucimassa</name>
    <dbReference type="NCBI Taxonomy" id="2527972"/>
    <lineage>
        <taxon>Bacteria</taxon>
        <taxon>Pseudomonadati</taxon>
        <taxon>Planctomycetota</taxon>
        <taxon>Planctomycetia</taxon>
        <taxon>Pirellulales</taxon>
        <taxon>Lacipirellulaceae</taxon>
        <taxon>Aeoliella</taxon>
    </lineage>
</organism>
<dbReference type="SUPFAM" id="SSF51905">
    <property type="entry name" value="FAD/NAD(P)-binding domain"/>
    <property type="match status" value="1"/>
</dbReference>
<dbReference type="GO" id="GO:0046872">
    <property type="term" value="F:metal ion binding"/>
    <property type="evidence" value="ECO:0007669"/>
    <property type="project" value="UniProtKB-KW"/>
</dbReference>
<keyword evidence="2" id="KW-0479">Metal-binding</keyword>
<keyword evidence="7" id="KW-1185">Reference proteome</keyword>
<dbReference type="AlphaFoldDB" id="A0A518AR94"/>
<dbReference type="PANTHER" id="PTHR43498:SF1">
    <property type="entry name" value="COB--COM HETERODISULFIDE REDUCTASE IRON-SULFUR SUBUNIT A"/>
    <property type="match status" value="1"/>
</dbReference>
<dbReference type="Pfam" id="PF12831">
    <property type="entry name" value="FAD_oxidored"/>
    <property type="match status" value="1"/>
</dbReference>
<dbReference type="RefSeq" id="WP_145248249.1">
    <property type="nucleotide sequence ID" value="NZ_CP036278.1"/>
</dbReference>
<dbReference type="PANTHER" id="PTHR43498">
    <property type="entry name" value="FERREDOXIN:COB-COM HETERODISULFIDE REDUCTASE SUBUNIT A"/>
    <property type="match status" value="1"/>
</dbReference>
<dbReference type="Proteomes" id="UP000315750">
    <property type="component" value="Chromosome"/>
</dbReference>
<dbReference type="KEGG" id="amuc:Pan181_34400"/>
<reference evidence="6 7" key="1">
    <citation type="submission" date="2019-02" db="EMBL/GenBank/DDBJ databases">
        <title>Deep-cultivation of Planctomycetes and their phenomic and genomic characterization uncovers novel biology.</title>
        <authorList>
            <person name="Wiegand S."/>
            <person name="Jogler M."/>
            <person name="Boedeker C."/>
            <person name="Pinto D."/>
            <person name="Vollmers J."/>
            <person name="Rivas-Marin E."/>
            <person name="Kohn T."/>
            <person name="Peeters S.H."/>
            <person name="Heuer A."/>
            <person name="Rast P."/>
            <person name="Oberbeckmann S."/>
            <person name="Bunk B."/>
            <person name="Jeske O."/>
            <person name="Meyerdierks A."/>
            <person name="Storesund J.E."/>
            <person name="Kallscheuer N."/>
            <person name="Luecker S."/>
            <person name="Lage O.M."/>
            <person name="Pohl T."/>
            <person name="Merkel B.J."/>
            <person name="Hornburger P."/>
            <person name="Mueller R.-W."/>
            <person name="Bruemmer F."/>
            <person name="Labrenz M."/>
            <person name="Spormann A.M."/>
            <person name="Op den Camp H."/>
            <person name="Overmann J."/>
            <person name="Amann R."/>
            <person name="Jetten M.S.M."/>
            <person name="Mascher T."/>
            <person name="Medema M.H."/>
            <person name="Devos D.P."/>
            <person name="Kaster A.-K."/>
            <person name="Ovreas L."/>
            <person name="Rohde M."/>
            <person name="Galperin M.Y."/>
            <person name="Jogler C."/>
        </authorList>
    </citation>
    <scope>NUCLEOTIDE SEQUENCE [LARGE SCALE GENOMIC DNA]</scope>
    <source>
        <strain evidence="6 7">Pan181</strain>
    </source>
</reference>
<dbReference type="InterPro" id="IPR039650">
    <property type="entry name" value="HdrA-like"/>
</dbReference>
<dbReference type="PROSITE" id="PS51257">
    <property type="entry name" value="PROKAR_LIPOPROTEIN"/>
    <property type="match status" value="1"/>
</dbReference>